<feature type="transmembrane region" description="Helical" evidence="1">
    <location>
        <begin position="172"/>
        <end position="194"/>
    </location>
</feature>
<feature type="transmembrane region" description="Helical" evidence="1">
    <location>
        <begin position="57"/>
        <end position="75"/>
    </location>
</feature>
<name>A0A0C2VVW4_9BACL</name>
<dbReference type="NCBIfam" id="NF041646">
    <property type="entry name" value="VC0807_fam"/>
    <property type="match status" value="1"/>
</dbReference>
<evidence type="ECO:0000256" key="1">
    <source>
        <dbReference type="SAM" id="Phobius"/>
    </source>
</evidence>
<evidence type="ECO:0000313" key="2">
    <source>
        <dbReference type="EMBL" id="KIL53007.1"/>
    </source>
</evidence>
<dbReference type="OrthoDB" id="2739093at2"/>
<keyword evidence="1" id="KW-0812">Transmembrane</keyword>
<keyword evidence="1" id="KW-1133">Transmembrane helix</keyword>
<keyword evidence="3" id="KW-1185">Reference proteome</keyword>
<dbReference type="RefSeq" id="WP_041053958.1">
    <property type="nucleotide sequence ID" value="NZ_JXRR01000001.1"/>
</dbReference>
<dbReference type="Proteomes" id="UP000031972">
    <property type="component" value="Unassembled WGS sequence"/>
</dbReference>
<comment type="caution">
    <text evidence="2">The sequence shown here is derived from an EMBL/GenBank/DDBJ whole genome shotgun (WGS) entry which is preliminary data.</text>
</comment>
<organism evidence="2 3">
    <name type="scientific">Jeotgalibacillus campisalis</name>
    <dbReference type="NCBI Taxonomy" id="220754"/>
    <lineage>
        <taxon>Bacteria</taxon>
        <taxon>Bacillati</taxon>
        <taxon>Bacillota</taxon>
        <taxon>Bacilli</taxon>
        <taxon>Bacillales</taxon>
        <taxon>Caryophanaceae</taxon>
        <taxon>Jeotgalibacillus</taxon>
    </lineage>
</organism>
<dbReference type="PATRIC" id="fig|220754.4.peg.342"/>
<feature type="transmembrane region" description="Helical" evidence="1">
    <location>
        <begin position="134"/>
        <end position="152"/>
    </location>
</feature>
<feature type="transmembrane region" description="Helical" evidence="1">
    <location>
        <begin position="7"/>
        <end position="25"/>
    </location>
</feature>
<feature type="transmembrane region" description="Helical" evidence="1">
    <location>
        <begin position="31"/>
        <end position="50"/>
    </location>
</feature>
<sequence length="218" mass="24686">MKKNIILLDLLCYAVIPFLIWNQGRDALGDYWAIILSTVPAIIYTVIRFFVERQFNIAGIFIVTSLLISTTVNLMSENALSMLWNQVYLGFAFAGLYVLSILFRKPLALYFMVDIAFLQGYPRKGSKALFNEEGLFIWFQLLTALFVIRGIAQNSLKAWLVDTHGADGYGQVIIYMNVSGWIFSALIAAGYYFIGSRITRHIAEKNEEEISPPNSETV</sequence>
<evidence type="ECO:0000313" key="3">
    <source>
        <dbReference type="Proteomes" id="UP000031972"/>
    </source>
</evidence>
<feature type="transmembrane region" description="Helical" evidence="1">
    <location>
        <begin position="87"/>
        <end position="113"/>
    </location>
</feature>
<accession>A0A0C2VVW4</accession>
<dbReference type="EMBL" id="JXRR01000001">
    <property type="protein sequence ID" value="KIL53007.1"/>
    <property type="molecule type" value="Genomic_DNA"/>
</dbReference>
<keyword evidence="1" id="KW-0472">Membrane</keyword>
<reference evidence="2 3" key="1">
    <citation type="submission" date="2015-01" db="EMBL/GenBank/DDBJ databases">
        <title>Jeotgalibacillus campisalis genome sequencing.</title>
        <authorList>
            <person name="Goh K.M."/>
            <person name="Chan K.-G."/>
            <person name="Yaakop A.S."/>
            <person name="Ee R."/>
            <person name="Gan H.M."/>
            <person name="Chan C.S."/>
        </authorList>
    </citation>
    <scope>NUCLEOTIDE SEQUENCE [LARGE SCALE GENOMIC DNA]</scope>
    <source>
        <strain evidence="2 3">SF-57</strain>
    </source>
</reference>
<protein>
    <submittedName>
        <fullName evidence="2">Membrane protein</fullName>
    </submittedName>
</protein>
<proteinExistence type="predicted"/>
<gene>
    <name evidence="2" type="ORF">KR50_03360</name>
</gene>
<dbReference type="AlphaFoldDB" id="A0A0C2VVW4"/>